<evidence type="ECO:0000313" key="14">
    <source>
        <dbReference type="Proteomes" id="UP000215914"/>
    </source>
</evidence>
<dbReference type="Gramene" id="mRNA:HanXRQr2_Chr10g0433111">
    <property type="protein sequence ID" value="CDS:HanXRQr2_Chr10g0433111.1"/>
    <property type="gene ID" value="HanXRQr2_Chr10g0433111"/>
</dbReference>
<keyword evidence="7" id="KW-0408">Iron</keyword>
<keyword evidence="11" id="KW-0812">Transmembrane</keyword>
<evidence type="ECO:0000256" key="7">
    <source>
        <dbReference type="ARBA" id="ARBA00023004"/>
    </source>
</evidence>
<dbReference type="GO" id="GO:0020037">
    <property type="term" value="F:heme binding"/>
    <property type="evidence" value="ECO:0007669"/>
    <property type="project" value="InterPro"/>
</dbReference>
<evidence type="ECO:0000313" key="12">
    <source>
        <dbReference type="EMBL" id="KAF5785811.1"/>
    </source>
</evidence>
<evidence type="ECO:0000256" key="6">
    <source>
        <dbReference type="ARBA" id="ARBA00023002"/>
    </source>
</evidence>
<dbReference type="STRING" id="4232.A0A251TJW0"/>
<keyword evidence="6 12" id="KW-0560">Oxidoreductase</keyword>
<keyword evidence="9 11" id="KW-0472">Membrane</keyword>
<dbReference type="InterPro" id="IPR001128">
    <property type="entry name" value="Cyt_P450"/>
</dbReference>
<dbReference type="PRINTS" id="PR00463">
    <property type="entry name" value="EP450I"/>
</dbReference>
<feature type="transmembrane region" description="Helical" evidence="11">
    <location>
        <begin position="6"/>
        <end position="24"/>
    </location>
</feature>
<dbReference type="InParanoid" id="A0A251TJW0"/>
<organism evidence="13 14">
    <name type="scientific">Helianthus annuus</name>
    <name type="common">Common sunflower</name>
    <dbReference type="NCBI Taxonomy" id="4232"/>
    <lineage>
        <taxon>Eukaryota</taxon>
        <taxon>Viridiplantae</taxon>
        <taxon>Streptophyta</taxon>
        <taxon>Embryophyta</taxon>
        <taxon>Tracheophyta</taxon>
        <taxon>Spermatophyta</taxon>
        <taxon>Magnoliopsida</taxon>
        <taxon>eudicotyledons</taxon>
        <taxon>Gunneridae</taxon>
        <taxon>Pentapetalae</taxon>
        <taxon>asterids</taxon>
        <taxon>campanulids</taxon>
        <taxon>Asterales</taxon>
        <taxon>Asteraceae</taxon>
        <taxon>Asteroideae</taxon>
        <taxon>Heliantheae alliance</taxon>
        <taxon>Heliantheae</taxon>
        <taxon>Helianthus</taxon>
    </lineage>
</organism>
<dbReference type="Gene3D" id="1.10.630.10">
    <property type="entry name" value="Cytochrome P450"/>
    <property type="match status" value="1"/>
</dbReference>
<dbReference type="GO" id="GO:0047082">
    <property type="term" value="F:3,9-dihydroxypterocarpan 6a-monooxygenase activity"/>
    <property type="evidence" value="ECO:0007669"/>
    <property type="project" value="UniProtKB-EC"/>
</dbReference>
<keyword evidence="8" id="KW-0503">Monooxygenase</keyword>
<dbReference type="EMBL" id="CM007899">
    <property type="protein sequence ID" value="OTG10866.1"/>
    <property type="molecule type" value="Genomic_DNA"/>
</dbReference>
<evidence type="ECO:0000256" key="11">
    <source>
        <dbReference type="SAM" id="Phobius"/>
    </source>
</evidence>
<dbReference type="GO" id="GO:0016020">
    <property type="term" value="C:membrane"/>
    <property type="evidence" value="ECO:0007669"/>
    <property type="project" value="UniProtKB-SubCell"/>
</dbReference>
<comment type="similarity">
    <text evidence="3">Belongs to the cytochrome P450 family.</text>
</comment>
<keyword evidence="11" id="KW-1133">Transmembrane helix</keyword>
<reference evidence="12" key="3">
    <citation type="submission" date="2020-06" db="EMBL/GenBank/DDBJ databases">
        <title>Helianthus annuus Genome sequencing and assembly Release 2.</title>
        <authorList>
            <person name="Gouzy J."/>
            <person name="Langlade N."/>
            <person name="Munos S."/>
        </authorList>
    </citation>
    <scope>NUCLEOTIDE SEQUENCE</scope>
    <source>
        <tissue evidence="12">Leaves</tissue>
    </source>
</reference>
<keyword evidence="14" id="KW-1185">Reference proteome</keyword>
<evidence type="ECO:0000256" key="9">
    <source>
        <dbReference type="ARBA" id="ARBA00023136"/>
    </source>
</evidence>
<dbReference type="EMBL" id="MNCJ02000325">
    <property type="protein sequence ID" value="KAF5785811.1"/>
    <property type="molecule type" value="Genomic_DNA"/>
</dbReference>
<protein>
    <submittedName>
        <fullName evidence="12">3,9-dihydroxypterocarpan 6A-monooxygenase</fullName>
        <ecNumber evidence="12">1.14.14.93</ecNumber>
    </submittedName>
    <submittedName>
        <fullName evidence="13">Putative cytochrome P450</fullName>
    </submittedName>
</protein>
<evidence type="ECO:0000256" key="2">
    <source>
        <dbReference type="ARBA" id="ARBA00004370"/>
    </source>
</evidence>
<evidence type="ECO:0000256" key="3">
    <source>
        <dbReference type="ARBA" id="ARBA00010617"/>
    </source>
</evidence>
<dbReference type="PANTHER" id="PTHR47943">
    <property type="entry name" value="CYTOCHROME P450 93A3-LIKE"/>
    <property type="match status" value="1"/>
</dbReference>
<dbReference type="Pfam" id="PF00067">
    <property type="entry name" value="p450"/>
    <property type="match status" value="1"/>
</dbReference>
<sequence length="306" mass="34931">MADFQSYISIFLICQISTILIWVFSKSPRAKSHLPPSPYALPIIGHLHLLSPTPHHAFQKLSIQYGPVFRVLMGSVPCVVACSAETASQFLKTNENSFLDRPQNSALDYLSYGSKDFAFIAYGPYWKFMKKIVMSQLLNGTTLDLLHSVRQDEINQFMISLSQNARDGKPVDLGGELVKMTNNVISRMIMSERCSEKESEAKDVRKLVAEINEMAGKFNLSDYIWWFKNLDLQGIGKKLKDIRRRYDELIERIIKEHEEARKHEMGSQGKDLLTILLNIAEDESMEIGLTKDNIKALIMVILKHFT</sequence>
<keyword evidence="5" id="KW-0479">Metal-binding</keyword>
<dbReference type="GO" id="GO:0005506">
    <property type="term" value="F:iron ion binding"/>
    <property type="evidence" value="ECO:0007669"/>
    <property type="project" value="InterPro"/>
</dbReference>
<evidence type="ECO:0000256" key="5">
    <source>
        <dbReference type="ARBA" id="ARBA00022723"/>
    </source>
</evidence>
<gene>
    <name evidence="13" type="ORF">HannXRQ_Chr10g0292471</name>
    <name evidence="12" type="ORF">HanXRQr2_Chr10g0433111</name>
</gene>
<name>A0A251TJW0_HELAN</name>
<dbReference type="InterPro" id="IPR002401">
    <property type="entry name" value="Cyt_P450_E_grp-I"/>
</dbReference>
<evidence type="ECO:0000256" key="8">
    <source>
        <dbReference type="ARBA" id="ARBA00023033"/>
    </source>
</evidence>
<proteinExistence type="inferred from homology"/>
<keyword evidence="4" id="KW-0349">Heme</keyword>
<feature type="coiled-coil region" evidence="10">
    <location>
        <begin position="232"/>
        <end position="259"/>
    </location>
</feature>
<evidence type="ECO:0000256" key="4">
    <source>
        <dbReference type="ARBA" id="ARBA00022617"/>
    </source>
</evidence>
<evidence type="ECO:0000313" key="13">
    <source>
        <dbReference type="EMBL" id="OTG10866.1"/>
    </source>
</evidence>
<dbReference type="Proteomes" id="UP000215914">
    <property type="component" value="Chromosome 10"/>
</dbReference>
<keyword evidence="10" id="KW-0175">Coiled coil</keyword>
<dbReference type="InterPro" id="IPR036396">
    <property type="entry name" value="Cyt_P450_sf"/>
</dbReference>
<dbReference type="OMA" id="KEHEDNC"/>
<reference evidence="13" key="2">
    <citation type="submission" date="2017-02" db="EMBL/GenBank/DDBJ databases">
        <title>Sunflower complete genome.</title>
        <authorList>
            <person name="Langlade N."/>
            <person name="Munos S."/>
        </authorList>
    </citation>
    <scope>NUCLEOTIDE SEQUENCE [LARGE SCALE GENOMIC DNA]</scope>
    <source>
        <tissue evidence="13">Leaves</tissue>
    </source>
</reference>
<accession>A0A251TJW0</accession>
<dbReference type="AlphaFoldDB" id="A0A251TJW0"/>
<dbReference type="EC" id="1.14.14.93" evidence="12"/>
<evidence type="ECO:0000256" key="1">
    <source>
        <dbReference type="ARBA" id="ARBA00001971"/>
    </source>
</evidence>
<evidence type="ECO:0000256" key="10">
    <source>
        <dbReference type="SAM" id="Coils"/>
    </source>
</evidence>
<reference evidence="12 14" key="1">
    <citation type="journal article" date="2017" name="Nature">
        <title>The sunflower genome provides insights into oil metabolism, flowering and Asterid evolution.</title>
        <authorList>
            <person name="Badouin H."/>
            <person name="Gouzy J."/>
            <person name="Grassa C.J."/>
            <person name="Murat F."/>
            <person name="Staton S.E."/>
            <person name="Cottret L."/>
            <person name="Lelandais-Briere C."/>
            <person name="Owens G.L."/>
            <person name="Carrere S."/>
            <person name="Mayjonade B."/>
            <person name="Legrand L."/>
            <person name="Gill N."/>
            <person name="Kane N.C."/>
            <person name="Bowers J.E."/>
            <person name="Hubner S."/>
            <person name="Bellec A."/>
            <person name="Berard A."/>
            <person name="Berges H."/>
            <person name="Blanchet N."/>
            <person name="Boniface M.C."/>
            <person name="Brunel D."/>
            <person name="Catrice O."/>
            <person name="Chaidir N."/>
            <person name="Claudel C."/>
            <person name="Donnadieu C."/>
            <person name="Faraut T."/>
            <person name="Fievet G."/>
            <person name="Helmstetter N."/>
            <person name="King M."/>
            <person name="Knapp S.J."/>
            <person name="Lai Z."/>
            <person name="Le Paslier M.C."/>
            <person name="Lippi Y."/>
            <person name="Lorenzon L."/>
            <person name="Mandel J.R."/>
            <person name="Marage G."/>
            <person name="Marchand G."/>
            <person name="Marquand E."/>
            <person name="Bret-Mestries E."/>
            <person name="Morien E."/>
            <person name="Nambeesan S."/>
            <person name="Nguyen T."/>
            <person name="Pegot-Espagnet P."/>
            <person name="Pouilly N."/>
            <person name="Raftis F."/>
            <person name="Sallet E."/>
            <person name="Schiex T."/>
            <person name="Thomas J."/>
            <person name="Vandecasteele C."/>
            <person name="Vares D."/>
            <person name="Vear F."/>
            <person name="Vautrin S."/>
            <person name="Crespi M."/>
            <person name="Mangin B."/>
            <person name="Burke J.M."/>
            <person name="Salse J."/>
            <person name="Munos S."/>
            <person name="Vincourt P."/>
            <person name="Rieseberg L.H."/>
            <person name="Langlade N.B."/>
        </authorList>
    </citation>
    <scope>NUCLEOTIDE SEQUENCE [LARGE SCALE GENOMIC DNA]</scope>
    <source>
        <strain evidence="14">cv. SF193</strain>
        <tissue evidence="12">Leaves</tissue>
    </source>
</reference>
<comment type="cofactor">
    <cofactor evidence="1">
        <name>heme</name>
        <dbReference type="ChEBI" id="CHEBI:30413"/>
    </cofactor>
</comment>
<dbReference type="SUPFAM" id="SSF48264">
    <property type="entry name" value="Cytochrome P450"/>
    <property type="match status" value="1"/>
</dbReference>
<dbReference type="PANTHER" id="PTHR47943:SF8">
    <property type="entry name" value="CYTOCHROME P450"/>
    <property type="match status" value="1"/>
</dbReference>
<comment type="subcellular location">
    <subcellularLocation>
        <location evidence="2">Membrane</location>
    </subcellularLocation>
</comment>